<dbReference type="PANTHER" id="PTHR41373">
    <property type="entry name" value="DUF2156 DOMAIN-CONTAINING PROTEIN"/>
    <property type="match status" value="1"/>
</dbReference>
<dbReference type="InterPro" id="IPR016181">
    <property type="entry name" value="Acyl_CoA_acyltransferase"/>
</dbReference>
<dbReference type="STRING" id="694327.DFW101_2070"/>
<dbReference type="Gene3D" id="3.40.630.30">
    <property type="match status" value="1"/>
</dbReference>
<dbReference type="OrthoDB" id="9765580at2"/>
<feature type="domain" description="Phosphatidylglycerol lysyltransferase C-terminal" evidence="1">
    <location>
        <begin position="23"/>
        <end position="285"/>
    </location>
</feature>
<dbReference type="PANTHER" id="PTHR41373:SF1">
    <property type="entry name" value="PHOSPHATIDYLGLYCEROL LYSYLTRANSFERASE C-TERMINAL DOMAIN-CONTAINING PROTEIN"/>
    <property type="match status" value="1"/>
</dbReference>
<organism evidence="2 3">
    <name type="scientific">Solidesulfovibrio carbinoliphilus subsp. oakridgensis</name>
    <dbReference type="NCBI Taxonomy" id="694327"/>
    <lineage>
        <taxon>Bacteria</taxon>
        <taxon>Pseudomonadati</taxon>
        <taxon>Thermodesulfobacteriota</taxon>
        <taxon>Desulfovibrionia</taxon>
        <taxon>Desulfovibrionales</taxon>
        <taxon>Desulfovibrionaceae</taxon>
        <taxon>Solidesulfovibrio</taxon>
    </lineage>
</organism>
<dbReference type="InterPro" id="IPR024320">
    <property type="entry name" value="LPG_synthase_C"/>
</dbReference>
<protein>
    <recommendedName>
        <fullName evidence="1">Phosphatidylglycerol lysyltransferase C-terminal domain-containing protein</fullName>
    </recommendedName>
</protein>
<dbReference type="EMBL" id="CM001368">
    <property type="protein sequence ID" value="EHJ48076.1"/>
    <property type="molecule type" value="Genomic_DNA"/>
</dbReference>
<name>G7Q862_9BACT</name>
<dbReference type="RefSeq" id="WP_009181459.1">
    <property type="nucleotide sequence ID" value="NZ_CM001368.1"/>
</dbReference>
<proteinExistence type="predicted"/>
<dbReference type="SUPFAM" id="SSF55729">
    <property type="entry name" value="Acyl-CoA N-acyltransferases (Nat)"/>
    <property type="match status" value="2"/>
</dbReference>
<evidence type="ECO:0000313" key="2">
    <source>
        <dbReference type="EMBL" id="EHJ48076.1"/>
    </source>
</evidence>
<evidence type="ECO:0000259" key="1">
    <source>
        <dbReference type="Pfam" id="PF09924"/>
    </source>
</evidence>
<keyword evidence="3" id="KW-1185">Reference proteome</keyword>
<dbReference type="InterPro" id="IPR016732">
    <property type="entry name" value="UCP018688"/>
</dbReference>
<dbReference type="Proteomes" id="UP000004662">
    <property type="component" value="Chromosome"/>
</dbReference>
<dbReference type="PIRSF" id="PIRSF018688">
    <property type="entry name" value="UCP018688"/>
    <property type="match status" value="1"/>
</dbReference>
<dbReference type="HOGENOM" id="CLU_058411_0_0_7"/>
<evidence type="ECO:0000313" key="3">
    <source>
        <dbReference type="Proteomes" id="UP000004662"/>
    </source>
</evidence>
<accession>G7Q862</accession>
<dbReference type="eggNOG" id="COG4866">
    <property type="taxonomic scope" value="Bacteria"/>
</dbReference>
<reference evidence="3" key="1">
    <citation type="journal article" date="2015" name="Genome Announc.">
        <title>High-Quality Draft Genome Sequence of Desulfovibrio carbinoliphilus FW-101-2B, an Organic Acid-Oxidizing Sulfate-Reducing Bacterium Isolated from Uranium(VI)-Contaminated Groundwater.</title>
        <authorList>
            <person name="Ramsay B.D."/>
            <person name="Hwang C."/>
            <person name="Woo H.L."/>
            <person name="Carroll S.L."/>
            <person name="Lucas S."/>
            <person name="Han J."/>
            <person name="Lapidus A.L."/>
            <person name="Cheng J.F."/>
            <person name="Goodwin L.A."/>
            <person name="Pitluck S."/>
            <person name="Peters L."/>
            <person name="Chertkov O."/>
            <person name="Held B."/>
            <person name="Detter J.C."/>
            <person name="Han C.S."/>
            <person name="Tapia R."/>
            <person name="Land M.L."/>
            <person name="Hauser L.J."/>
            <person name="Kyrpides N.C."/>
            <person name="Ivanova N.N."/>
            <person name="Mikhailova N."/>
            <person name="Pagani I."/>
            <person name="Woyke T."/>
            <person name="Arkin A.P."/>
            <person name="Dehal P."/>
            <person name="Chivian D."/>
            <person name="Criddle C.S."/>
            <person name="Wu W."/>
            <person name="Chakraborty R."/>
            <person name="Hazen T.C."/>
            <person name="Fields M.W."/>
        </authorList>
    </citation>
    <scope>NUCLEOTIDE SEQUENCE [LARGE SCALE GENOMIC DNA]</scope>
    <source>
        <strain evidence="3">FW-101-2B</strain>
    </source>
</reference>
<sequence length="294" mass="33625">MRDGFEEISLARREDYLDRLARCPQKVSDYSFGNLWGWAEEYGLSWRFGESHVWILQTKPYEVFWAPVGPWADVDWSACPCLSEGLDFIRVPEKLCQILSAAMPDRVTTEEARDHYDYVYSVPELVDLRGNRFHKKKNLLSQFLRAYDFEYKALTPDCVEDTLELQRQWFSWRDPEDSGALLAENTAIVRVLQNWDRMPGLLGGAIRVDGEMIAYTVAEALTPEMLVIHFEKGRPGFKGVYQAINQMFLADSGAGYALVNREQDLGDEGLRKAKLSYNPVDFLKKCTVSVAPAA</sequence>
<dbReference type="Pfam" id="PF09924">
    <property type="entry name" value="LPG_synthase_C"/>
    <property type="match status" value="1"/>
</dbReference>
<dbReference type="AlphaFoldDB" id="G7Q862"/>
<gene>
    <name evidence="2" type="ORF">DFW101_2070</name>
</gene>